<dbReference type="EMBL" id="LXQA010124670">
    <property type="protein sequence ID" value="MCI21402.1"/>
    <property type="molecule type" value="Genomic_DNA"/>
</dbReference>
<keyword evidence="1" id="KW-0611">Plant defense</keyword>
<dbReference type="Proteomes" id="UP000265520">
    <property type="component" value="Unassembled WGS sequence"/>
</dbReference>
<feature type="non-terminal residue" evidence="2">
    <location>
        <position position="1"/>
    </location>
</feature>
<feature type="non-terminal residue" evidence="2">
    <location>
        <position position="185"/>
    </location>
</feature>
<evidence type="ECO:0000256" key="1">
    <source>
        <dbReference type="ARBA" id="ARBA00022821"/>
    </source>
</evidence>
<evidence type="ECO:0000313" key="3">
    <source>
        <dbReference type="Proteomes" id="UP000265520"/>
    </source>
</evidence>
<accession>A0A392QBZ0</accession>
<comment type="caution">
    <text evidence="2">The sequence shown here is derived from an EMBL/GenBank/DDBJ whole genome shotgun (WGS) entry which is preliminary data.</text>
</comment>
<evidence type="ECO:0000313" key="2">
    <source>
        <dbReference type="EMBL" id="MCI21402.1"/>
    </source>
</evidence>
<protein>
    <submittedName>
        <fullName evidence="2">Disease resistance protein</fullName>
    </submittedName>
</protein>
<dbReference type="PANTHER" id="PTHR33463">
    <property type="entry name" value="NB-ARC DOMAIN-CONTAINING PROTEIN-RELATED"/>
    <property type="match status" value="1"/>
</dbReference>
<reference evidence="2 3" key="1">
    <citation type="journal article" date="2018" name="Front. Plant Sci.">
        <title>Red Clover (Trifolium pratense) and Zigzag Clover (T. medium) - A Picture of Genomic Similarities and Differences.</title>
        <authorList>
            <person name="Dluhosova J."/>
            <person name="Istvanek J."/>
            <person name="Nedelnik J."/>
            <person name="Repkova J."/>
        </authorList>
    </citation>
    <scope>NUCLEOTIDE SEQUENCE [LARGE SCALE GENOMIC DNA]</scope>
    <source>
        <strain evidence="3">cv. 10/8</strain>
        <tissue evidence="2">Leaf</tissue>
    </source>
</reference>
<keyword evidence="3" id="KW-1185">Reference proteome</keyword>
<organism evidence="2 3">
    <name type="scientific">Trifolium medium</name>
    <dbReference type="NCBI Taxonomy" id="97028"/>
    <lineage>
        <taxon>Eukaryota</taxon>
        <taxon>Viridiplantae</taxon>
        <taxon>Streptophyta</taxon>
        <taxon>Embryophyta</taxon>
        <taxon>Tracheophyta</taxon>
        <taxon>Spermatophyta</taxon>
        <taxon>Magnoliopsida</taxon>
        <taxon>eudicotyledons</taxon>
        <taxon>Gunneridae</taxon>
        <taxon>Pentapetalae</taxon>
        <taxon>rosids</taxon>
        <taxon>fabids</taxon>
        <taxon>Fabales</taxon>
        <taxon>Fabaceae</taxon>
        <taxon>Papilionoideae</taxon>
        <taxon>50 kb inversion clade</taxon>
        <taxon>NPAAA clade</taxon>
        <taxon>Hologalegina</taxon>
        <taxon>IRL clade</taxon>
        <taxon>Trifolieae</taxon>
        <taxon>Trifolium</taxon>
    </lineage>
</organism>
<dbReference type="PANTHER" id="PTHR33463:SF203">
    <property type="entry name" value="AAA+ ATPASE DOMAIN-CONTAINING PROTEIN"/>
    <property type="match status" value="1"/>
</dbReference>
<proteinExistence type="predicted"/>
<sequence length="185" mass="21291">QLEKEMAMDFFISIAGKVAEYMVEPIGRQFGYILYYKGNLAKMKTDVQNLEGIKDILQHTVDEARRNGEEIENIVQNWLITVDNTIAEANKLIHTEDHAKAQCSMGHFPNMCTRYKLSRKTKKMIQEISQVLAERKFDRISYRAASQVTVPPFGRGYEALDSRTSMLNDIMMELKNPNIFSIGVY</sequence>
<dbReference type="InterPro" id="IPR050905">
    <property type="entry name" value="Plant_NBS-LRR"/>
</dbReference>
<name>A0A392QBZ0_9FABA</name>
<dbReference type="AlphaFoldDB" id="A0A392QBZ0"/>